<comment type="caution">
    <text evidence="2">The sequence shown here is derived from an EMBL/GenBank/DDBJ whole genome shotgun (WGS) entry which is preliminary data.</text>
</comment>
<feature type="region of interest" description="Disordered" evidence="1">
    <location>
        <begin position="96"/>
        <end position="134"/>
    </location>
</feature>
<accession>A0ABR0R471</accession>
<protein>
    <submittedName>
        <fullName evidence="2">Uncharacterized protein</fullName>
    </submittedName>
</protein>
<proteinExistence type="predicted"/>
<feature type="compositionally biased region" description="Polar residues" evidence="1">
    <location>
        <begin position="96"/>
        <end position="124"/>
    </location>
</feature>
<name>A0ABR0R471_GOSAR</name>
<evidence type="ECO:0000313" key="2">
    <source>
        <dbReference type="EMBL" id="KAK5845887.1"/>
    </source>
</evidence>
<evidence type="ECO:0000313" key="3">
    <source>
        <dbReference type="Proteomes" id="UP001358586"/>
    </source>
</evidence>
<sequence length="134" mass="14762">MEVKVERLEHELIVERECKEALQVELDGVTKKHAVEKDKVAIGSFDVHKVDLDALVGVDISELGFDMLCLSSAAWDSFMTTRKNSLDFYLEEDPTNANIAPSTANEDITLTNNDAGPTDNTNQCADGENEGNVF</sequence>
<reference evidence="2 3" key="1">
    <citation type="submission" date="2023-03" db="EMBL/GenBank/DDBJ databases">
        <title>WGS of Gossypium arboreum.</title>
        <authorList>
            <person name="Yu D."/>
        </authorList>
    </citation>
    <scope>NUCLEOTIDE SEQUENCE [LARGE SCALE GENOMIC DNA]</scope>
    <source>
        <tissue evidence="2">Leaf</tissue>
    </source>
</reference>
<gene>
    <name evidence="2" type="ORF">PVK06_002129</name>
</gene>
<keyword evidence="3" id="KW-1185">Reference proteome</keyword>
<dbReference type="EMBL" id="JARKNE010000001">
    <property type="protein sequence ID" value="KAK5845887.1"/>
    <property type="molecule type" value="Genomic_DNA"/>
</dbReference>
<evidence type="ECO:0000256" key="1">
    <source>
        <dbReference type="SAM" id="MobiDB-lite"/>
    </source>
</evidence>
<dbReference type="Proteomes" id="UP001358586">
    <property type="component" value="Chromosome 1"/>
</dbReference>
<organism evidence="2 3">
    <name type="scientific">Gossypium arboreum</name>
    <name type="common">Tree cotton</name>
    <name type="synonym">Gossypium nanking</name>
    <dbReference type="NCBI Taxonomy" id="29729"/>
    <lineage>
        <taxon>Eukaryota</taxon>
        <taxon>Viridiplantae</taxon>
        <taxon>Streptophyta</taxon>
        <taxon>Embryophyta</taxon>
        <taxon>Tracheophyta</taxon>
        <taxon>Spermatophyta</taxon>
        <taxon>Magnoliopsida</taxon>
        <taxon>eudicotyledons</taxon>
        <taxon>Gunneridae</taxon>
        <taxon>Pentapetalae</taxon>
        <taxon>rosids</taxon>
        <taxon>malvids</taxon>
        <taxon>Malvales</taxon>
        <taxon>Malvaceae</taxon>
        <taxon>Malvoideae</taxon>
        <taxon>Gossypium</taxon>
    </lineage>
</organism>